<protein>
    <submittedName>
        <fullName evidence="2">Uncharacterized protein</fullName>
    </submittedName>
</protein>
<dbReference type="RefSeq" id="WP_200354428.1">
    <property type="nucleotide sequence ID" value="NZ_JAENIL010000007.1"/>
</dbReference>
<dbReference type="Proteomes" id="UP000617628">
    <property type="component" value="Unassembled WGS sequence"/>
</dbReference>
<evidence type="ECO:0000256" key="1">
    <source>
        <dbReference type="SAM" id="Phobius"/>
    </source>
</evidence>
<dbReference type="EMBL" id="JAENIL010000007">
    <property type="protein sequence ID" value="MBK1876212.1"/>
    <property type="molecule type" value="Genomic_DNA"/>
</dbReference>
<reference evidence="2" key="1">
    <citation type="submission" date="2021-01" db="EMBL/GenBank/DDBJ databases">
        <title>Modified the classification status of verrucomicrobia.</title>
        <authorList>
            <person name="Feng X."/>
        </authorList>
    </citation>
    <scope>NUCLEOTIDE SEQUENCE</scope>
    <source>
        <strain evidence="2">KCTC 13126</strain>
    </source>
</reference>
<feature type="transmembrane region" description="Helical" evidence="1">
    <location>
        <begin position="48"/>
        <end position="70"/>
    </location>
</feature>
<keyword evidence="1" id="KW-0472">Membrane</keyword>
<dbReference type="AlphaFoldDB" id="A0A934RST4"/>
<comment type="caution">
    <text evidence="2">The sequence shown here is derived from an EMBL/GenBank/DDBJ whole genome shotgun (WGS) entry which is preliminary data.</text>
</comment>
<feature type="transmembrane region" description="Helical" evidence="1">
    <location>
        <begin position="128"/>
        <end position="150"/>
    </location>
</feature>
<keyword evidence="3" id="KW-1185">Reference proteome</keyword>
<accession>A0A934RST4</accession>
<keyword evidence="1" id="KW-0812">Transmembrane</keyword>
<sequence>MNGRKAGGLIYIALSVVLLWNALSDGEFTFTDSDDTGSTETITIEQNPIMFSTLIGIFAIIGGSGIRLLITEKKKEETQFEDEKGRFQWRSAPFYKVALWLFVLSYFGMSYLIALVICIYFSDFSTNQTRAIMASILGSLLLGRLISIALNTPKQIKEESDGLLVERWLFKPRFIPFSEIDKHTIDESRISIWFSNHKQVAFPRDALEEGAALTLARRLKMQMKHQGDLTPETTSPAS</sequence>
<gene>
    <name evidence="2" type="ORF">JIN87_04990</name>
</gene>
<evidence type="ECO:0000313" key="3">
    <source>
        <dbReference type="Proteomes" id="UP000617628"/>
    </source>
</evidence>
<proteinExistence type="predicted"/>
<evidence type="ECO:0000313" key="2">
    <source>
        <dbReference type="EMBL" id="MBK1876212.1"/>
    </source>
</evidence>
<name>A0A934RST4_9BACT</name>
<organism evidence="2 3">
    <name type="scientific">Pelagicoccus mobilis</name>
    <dbReference type="NCBI Taxonomy" id="415221"/>
    <lineage>
        <taxon>Bacteria</taxon>
        <taxon>Pseudomonadati</taxon>
        <taxon>Verrucomicrobiota</taxon>
        <taxon>Opitutia</taxon>
        <taxon>Puniceicoccales</taxon>
        <taxon>Pelagicoccaceae</taxon>
        <taxon>Pelagicoccus</taxon>
    </lineage>
</organism>
<keyword evidence="1" id="KW-1133">Transmembrane helix</keyword>
<feature type="transmembrane region" description="Helical" evidence="1">
    <location>
        <begin position="97"/>
        <end position="122"/>
    </location>
</feature>